<evidence type="ECO:0000313" key="8">
    <source>
        <dbReference type="EMBL" id="PSJ44869.1"/>
    </source>
</evidence>
<evidence type="ECO:0000256" key="1">
    <source>
        <dbReference type="ARBA" id="ARBA00004167"/>
    </source>
</evidence>
<dbReference type="PANTHER" id="PTHR10264">
    <property type="entry name" value="BAND 7 PROTEIN-RELATED"/>
    <property type="match status" value="1"/>
</dbReference>
<dbReference type="InterPro" id="IPR001972">
    <property type="entry name" value="Stomatin_HflK_fam"/>
</dbReference>
<evidence type="ECO:0000256" key="5">
    <source>
        <dbReference type="SAM" id="MobiDB-lite"/>
    </source>
</evidence>
<name>A0A2P7R3S0_9GAMM</name>
<dbReference type="AlphaFoldDB" id="A0A2P7R3S0"/>
<comment type="similarity">
    <text evidence="2">Belongs to the band 7/mec-2 family.</text>
</comment>
<dbReference type="GO" id="GO:0098552">
    <property type="term" value="C:side of membrane"/>
    <property type="evidence" value="ECO:0007669"/>
    <property type="project" value="UniProtKB-ARBA"/>
</dbReference>
<gene>
    <name evidence="8" type="ORF">C7H85_12965</name>
</gene>
<evidence type="ECO:0000256" key="3">
    <source>
        <dbReference type="ARBA" id="ARBA00017055"/>
    </source>
</evidence>
<dbReference type="Pfam" id="PF01145">
    <property type="entry name" value="Band_7"/>
    <property type="match status" value="1"/>
</dbReference>
<dbReference type="Gene3D" id="6.10.250.2090">
    <property type="match status" value="1"/>
</dbReference>
<dbReference type="InterPro" id="IPR001107">
    <property type="entry name" value="Band_7"/>
</dbReference>
<dbReference type="SUPFAM" id="SSF117892">
    <property type="entry name" value="Band 7/SPFH domain"/>
    <property type="match status" value="1"/>
</dbReference>
<reference evidence="8 9" key="1">
    <citation type="submission" date="2018-03" db="EMBL/GenBank/DDBJ databases">
        <title>The draft genome of Zobellella sp. 59N8.</title>
        <authorList>
            <person name="Liu L."/>
            <person name="Li L."/>
            <person name="Zhang X."/>
            <person name="Liang L."/>
            <person name="Wang T."/>
        </authorList>
    </citation>
    <scope>NUCLEOTIDE SEQUENCE [LARGE SCALE GENOMIC DNA]</scope>
    <source>
        <strain evidence="8 9">59N8</strain>
    </source>
</reference>
<comment type="subcellular location">
    <subcellularLocation>
        <location evidence="1">Membrane</location>
        <topology evidence="1">Single-pass membrane protein</topology>
    </subcellularLocation>
</comment>
<evidence type="ECO:0000256" key="2">
    <source>
        <dbReference type="ARBA" id="ARBA00008164"/>
    </source>
</evidence>
<dbReference type="SMART" id="SM00244">
    <property type="entry name" value="PHB"/>
    <property type="match status" value="1"/>
</dbReference>
<evidence type="ECO:0000259" key="7">
    <source>
        <dbReference type="SMART" id="SM00244"/>
    </source>
</evidence>
<proteinExistence type="inferred from homology"/>
<dbReference type="GO" id="GO:0005886">
    <property type="term" value="C:plasma membrane"/>
    <property type="evidence" value="ECO:0007669"/>
    <property type="project" value="InterPro"/>
</dbReference>
<dbReference type="PANTHER" id="PTHR10264:SF19">
    <property type="entry name" value="AT06885P-RELATED"/>
    <property type="match status" value="1"/>
</dbReference>
<dbReference type="PROSITE" id="PS01270">
    <property type="entry name" value="BAND_7"/>
    <property type="match status" value="1"/>
</dbReference>
<comment type="caution">
    <text evidence="8">The sequence shown here is derived from an EMBL/GenBank/DDBJ whole genome shotgun (WGS) entry which is preliminary data.</text>
</comment>
<dbReference type="PRINTS" id="PR00721">
    <property type="entry name" value="STOMATIN"/>
</dbReference>
<organism evidence="8 9">
    <name type="scientific">Zobellella endophytica</name>
    <dbReference type="NCBI Taxonomy" id="2116700"/>
    <lineage>
        <taxon>Bacteria</taxon>
        <taxon>Pseudomonadati</taxon>
        <taxon>Pseudomonadota</taxon>
        <taxon>Gammaproteobacteria</taxon>
        <taxon>Aeromonadales</taxon>
        <taxon>Aeromonadaceae</taxon>
        <taxon>Zobellella</taxon>
    </lineage>
</organism>
<keyword evidence="9" id="KW-1185">Reference proteome</keyword>
<keyword evidence="6" id="KW-1133">Transmembrane helix</keyword>
<dbReference type="InterPro" id="IPR043202">
    <property type="entry name" value="Band-7_stomatin-like"/>
</dbReference>
<evidence type="ECO:0000256" key="4">
    <source>
        <dbReference type="ARBA" id="ARBA00023136"/>
    </source>
</evidence>
<dbReference type="CDD" id="cd08826">
    <property type="entry name" value="SPFH_eoslipins_u1"/>
    <property type="match status" value="1"/>
</dbReference>
<dbReference type="EMBL" id="PXYG01000005">
    <property type="protein sequence ID" value="PSJ44869.1"/>
    <property type="molecule type" value="Genomic_DNA"/>
</dbReference>
<evidence type="ECO:0000313" key="9">
    <source>
        <dbReference type="Proteomes" id="UP000240243"/>
    </source>
</evidence>
<sequence length="270" mass="30801">MMIDFLYFQLLIVVLVIMLFTSMFRILREYERGVIFLLGRFYKIKGPGLILVIPFVQQMVRVDLRIITMDIPSQDLISRDNVTVRVNAVLYFRVLDPQKAIINIENYLEATSQLAQTTMRSVLGQHELDEILSARDTLNTDLQRILDQSTDNWGIKVTAVEIKHVDLDESMIRAIARQAEAERSRRAKVIHATGELEASKQLLEAARILGQQPEAIQLRYLQTLTEVSSDNSKIIVFPLPMELGRILQEMAGPYAPGKEDKDPDSPTEMT</sequence>
<dbReference type="Proteomes" id="UP000240243">
    <property type="component" value="Unassembled WGS sequence"/>
</dbReference>
<keyword evidence="6" id="KW-0812">Transmembrane</keyword>
<dbReference type="FunFam" id="3.30.479.30:FF:000004">
    <property type="entry name" value="Putative membrane protease family, stomatin"/>
    <property type="match status" value="1"/>
</dbReference>
<dbReference type="RefSeq" id="WP_106730120.1">
    <property type="nucleotide sequence ID" value="NZ_PXYG01000005.1"/>
</dbReference>
<evidence type="ECO:0000256" key="6">
    <source>
        <dbReference type="SAM" id="Phobius"/>
    </source>
</evidence>
<feature type="domain" description="Band 7" evidence="7">
    <location>
        <begin position="22"/>
        <end position="179"/>
    </location>
</feature>
<accession>A0A2P7R3S0</accession>
<keyword evidence="4 6" id="KW-0472">Membrane</keyword>
<dbReference type="Gene3D" id="3.30.479.30">
    <property type="entry name" value="Band 7 domain"/>
    <property type="match status" value="1"/>
</dbReference>
<protein>
    <recommendedName>
        <fullName evidence="3">Protein QmcA</fullName>
    </recommendedName>
</protein>
<feature type="region of interest" description="Disordered" evidence="5">
    <location>
        <begin position="251"/>
        <end position="270"/>
    </location>
</feature>
<dbReference type="InterPro" id="IPR036013">
    <property type="entry name" value="Band_7/SPFH_dom_sf"/>
</dbReference>
<dbReference type="InterPro" id="IPR018080">
    <property type="entry name" value="Band_7/stomatin-like_CS"/>
</dbReference>
<feature type="transmembrane region" description="Helical" evidence="6">
    <location>
        <begin position="6"/>
        <end position="27"/>
    </location>
</feature>
<dbReference type="OrthoDB" id="9809197at2"/>